<accession>A0A0C3G3T2</accession>
<dbReference type="InParanoid" id="A0A0C3G3T2"/>
<protein>
    <recommendedName>
        <fullName evidence="1">Zap1-like C2H2 zinc finger 1 domain-containing protein</fullName>
    </recommendedName>
</protein>
<dbReference type="AlphaFoldDB" id="A0A0C3G3T2"/>
<gene>
    <name evidence="2" type="ORF">PILCRDRAFT_26766</name>
</gene>
<sequence>PMQVSPSTSPKSPLNPQPTIHNCRWDWCRLTFPTNALLVDHVIHEHVRSAQPVPRRDLPMLRRAEEGVGESL</sequence>
<reference evidence="2 3" key="1">
    <citation type="submission" date="2014-04" db="EMBL/GenBank/DDBJ databases">
        <authorList>
            <consortium name="DOE Joint Genome Institute"/>
            <person name="Kuo A."/>
            <person name="Tarkka M."/>
            <person name="Buscot F."/>
            <person name="Kohler A."/>
            <person name="Nagy L.G."/>
            <person name="Floudas D."/>
            <person name="Copeland A."/>
            <person name="Barry K.W."/>
            <person name="Cichocki N."/>
            <person name="Veneault-Fourrey C."/>
            <person name="LaButti K."/>
            <person name="Lindquist E.A."/>
            <person name="Lipzen A."/>
            <person name="Lundell T."/>
            <person name="Morin E."/>
            <person name="Murat C."/>
            <person name="Sun H."/>
            <person name="Tunlid A."/>
            <person name="Henrissat B."/>
            <person name="Grigoriev I.V."/>
            <person name="Hibbett D.S."/>
            <person name="Martin F."/>
            <person name="Nordberg H.P."/>
            <person name="Cantor M.N."/>
            <person name="Hua S.X."/>
        </authorList>
    </citation>
    <scope>NUCLEOTIDE SEQUENCE [LARGE SCALE GENOMIC DNA]</scope>
    <source>
        <strain evidence="2 3">F 1598</strain>
    </source>
</reference>
<keyword evidence="3" id="KW-1185">Reference proteome</keyword>
<feature type="non-terminal residue" evidence="2">
    <location>
        <position position="72"/>
    </location>
</feature>
<name>A0A0C3G3T2_PILCF</name>
<dbReference type="STRING" id="765440.A0A0C3G3T2"/>
<organism evidence="2 3">
    <name type="scientific">Piloderma croceum (strain F 1598)</name>
    <dbReference type="NCBI Taxonomy" id="765440"/>
    <lineage>
        <taxon>Eukaryota</taxon>
        <taxon>Fungi</taxon>
        <taxon>Dikarya</taxon>
        <taxon>Basidiomycota</taxon>
        <taxon>Agaricomycotina</taxon>
        <taxon>Agaricomycetes</taxon>
        <taxon>Agaricomycetidae</taxon>
        <taxon>Atheliales</taxon>
        <taxon>Atheliaceae</taxon>
        <taxon>Piloderma</taxon>
    </lineage>
</organism>
<dbReference type="InterPro" id="IPR048420">
    <property type="entry name" value="Zap1-like_Znf1"/>
</dbReference>
<dbReference type="HOGENOM" id="CLU_2729244_0_0_1"/>
<evidence type="ECO:0000259" key="1">
    <source>
        <dbReference type="Pfam" id="PF21816"/>
    </source>
</evidence>
<dbReference type="Gene3D" id="3.30.160.60">
    <property type="entry name" value="Classic Zinc Finger"/>
    <property type="match status" value="1"/>
</dbReference>
<reference evidence="3" key="2">
    <citation type="submission" date="2015-01" db="EMBL/GenBank/DDBJ databases">
        <title>Evolutionary Origins and Diversification of the Mycorrhizal Mutualists.</title>
        <authorList>
            <consortium name="DOE Joint Genome Institute"/>
            <consortium name="Mycorrhizal Genomics Consortium"/>
            <person name="Kohler A."/>
            <person name="Kuo A."/>
            <person name="Nagy L.G."/>
            <person name="Floudas D."/>
            <person name="Copeland A."/>
            <person name="Barry K.W."/>
            <person name="Cichocki N."/>
            <person name="Veneault-Fourrey C."/>
            <person name="LaButti K."/>
            <person name="Lindquist E.A."/>
            <person name="Lipzen A."/>
            <person name="Lundell T."/>
            <person name="Morin E."/>
            <person name="Murat C."/>
            <person name="Riley R."/>
            <person name="Ohm R."/>
            <person name="Sun H."/>
            <person name="Tunlid A."/>
            <person name="Henrissat B."/>
            <person name="Grigoriev I.V."/>
            <person name="Hibbett D.S."/>
            <person name="Martin F."/>
        </authorList>
    </citation>
    <scope>NUCLEOTIDE SEQUENCE [LARGE SCALE GENOMIC DNA]</scope>
    <source>
        <strain evidence="3">F 1598</strain>
    </source>
</reference>
<feature type="domain" description="Zap1-like C2H2 zinc finger 1" evidence="1">
    <location>
        <begin position="23"/>
        <end position="47"/>
    </location>
</feature>
<proteinExistence type="predicted"/>
<evidence type="ECO:0000313" key="3">
    <source>
        <dbReference type="Proteomes" id="UP000054166"/>
    </source>
</evidence>
<dbReference type="Proteomes" id="UP000054166">
    <property type="component" value="Unassembled WGS sequence"/>
</dbReference>
<feature type="non-terminal residue" evidence="2">
    <location>
        <position position="1"/>
    </location>
</feature>
<dbReference type="Pfam" id="PF21816">
    <property type="entry name" value="Zap1_zf1"/>
    <property type="match status" value="1"/>
</dbReference>
<dbReference type="GO" id="GO:0008270">
    <property type="term" value="F:zinc ion binding"/>
    <property type="evidence" value="ECO:0007669"/>
    <property type="project" value="InterPro"/>
</dbReference>
<evidence type="ECO:0000313" key="2">
    <source>
        <dbReference type="EMBL" id="KIM90960.1"/>
    </source>
</evidence>
<dbReference type="EMBL" id="KN832972">
    <property type="protein sequence ID" value="KIM90960.1"/>
    <property type="molecule type" value="Genomic_DNA"/>
</dbReference>
<dbReference type="OrthoDB" id="3270241at2759"/>